<dbReference type="InterPro" id="IPR034279">
    <property type="entry name" value="CuRO_3_CopA"/>
</dbReference>
<keyword evidence="2" id="KW-0560">Oxidoreductase</keyword>
<evidence type="ECO:0000256" key="1">
    <source>
        <dbReference type="ARBA" id="ARBA00022723"/>
    </source>
</evidence>
<dbReference type="SUPFAM" id="SSF49503">
    <property type="entry name" value="Cupredoxins"/>
    <property type="match status" value="3"/>
</dbReference>
<evidence type="ECO:0000259" key="7">
    <source>
        <dbReference type="Pfam" id="PF07732"/>
    </source>
</evidence>
<dbReference type="InterPro" id="IPR011707">
    <property type="entry name" value="Cu-oxidase-like_N"/>
</dbReference>
<evidence type="ECO:0000256" key="4">
    <source>
        <dbReference type="SAM" id="SignalP"/>
    </source>
</evidence>
<dbReference type="InterPro" id="IPR006311">
    <property type="entry name" value="TAT_signal"/>
</dbReference>
<dbReference type="InterPro" id="IPR008972">
    <property type="entry name" value="Cupredoxin"/>
</dbReference>
<gene>
    <name evidence="8" type="ORF">HFP15_08295</name>
</gene>
<dbReference type="Gene3D" id="2.60.40.420">
    <property type="entry name" value="Cupredoxins - blue copper proteins"/>
    <property type="match status" value="3"/>
</dbReference>
<organism evidence="8 9">
    <name type="scientific">Amycolatopsis acididurans</name>
    <dbReference type="NCBI Taxonomy" id="2724524"/>
    <lineage>
        <taxon>Bacteria</taxon>
        <taxon>Bacillati</taxon>
        <taxon>Actinomycetota</taxon>
        <taxon>Actinomycetes</taxon>
        <taxon>Pseudonocardiales</taxon>
        <taxon>Pseudonocardiaceae</taxon>
        <taxon>Amycolatopsis</taxon>
    </lineage>
</organism>
<keyword evidence="1" id="KW-0479">Metal-binding</keyword>
<name>A0ABX1J3H3_9PSEU</name>
<sequence>MPANTPHSLTRRRFLALGAGAAAAAGLAACSTGTSPATRIGPASPAVAGAERARRATGAPVRQVSLNATVGEVDLGGTTVRTWTFDGRLPGKEIRLKRGEVLQARLSNGLPQPTSVHWHGIALRNDMDGVPDLTQAAVAPGGQFGYEFTVPDAGTYFFHPHVGVQLDRGLYAPLIVEDPADGADYDTELVVVLDDWIDGTGTDPDAVLAGLRANGMSMGGMGSMPGMGAGAMQGMGGTLLGGDAGDVTYPHLLANGRVAAAPTTFATRAGQRVRVRLINAAADTAFRVGIPGVPMRVTHTDGFPVSPRQAEAVLLGMGERIDAVITVPDAAVPLLAAAEGKDGYAQVLVQPGDRRAGVANDAALATLKTRPVLTVTDFAAADAVSLPEKNPDVMHDLALAGPSGKYVWTINGKTYDPKEGLPVHQGQRVRLRFVNMSMMYHPMHLHGHTFQVRGAGGRGPRKDTTIVLPGQTVEVDFDAGNPGQWLAHCHNAYHGEAGMMTIVSYVE</sequence>
<protein>
    <submittedName>
        <fullName evidence="8">Multicopper oxidase family protein</fullName>
    </submittedName>
</protein>
<dbReference type="EMBL" id="JAAXLS010000003">
    <property type="protein sequence ID" value="NKQ52880.1"/>
    <property type="molecule type" value="Genomic_DNA"/>
</dbReference>
<dbReference type="InterPro" id="IPR045087">
    <property type="entry name" value="Cu-oxidase_fam"/>
</dbReference>
<feature type="signal peptide" evidence="4">
    <location>
        <begin position="1"/>
        <end position="24"/>
    </location>
</feature>
<dbReference type="PANTHER" id="PTHR11709:SF394">
    <property type="entry name" value="FI03373P-RELATED"/>
    <property type="match status" value="1"/>
</dbReference>
<keyword evidence="9" id="KW-1185">Reference proteome</keyword>
<dbReference type="Pfam" id="PF00394">
    <property type="entry name" value="Cu-oxidase"/>
    <property type="match status" value="1"/>
</dbReference>
<dbReference type="InterPro" id="IPR002355">
    <property type="entry name" value="Cu_oxidase_Cu_BS"/>
</dbReference>
<reference evidence="8 9" key="1">
    <citation type="submission" date="2020-04" db="EMBL/GenBank/DDBJ databases">
        <title>Novel species.</title>
        <authorList>
            <person name="Teo W.F.A."/>
            <person name="Lipun K."/>
            <person name="Srisuk N."/>
            <person name="Duangmal K."/>
        </authorList>
    </citation>
    <scope>NUCLEOTIDE SEQUENCE [LARGE SCALE GENOMIC DNA]</scope>
    <source>
        <strain evidence="8 9">K13G38</strain>
    </source>
</reference>
<evidence type="ECO:0000256" key="3">
    <source>
        <dbReference type="ARBA" id="ARBA00023008"/>
    </source>
</evidence>
<evidence type="ECO:0000313" key="8">
    <source>
        <dbReference type="EMBL" id="NKQ52880.1"/>
    </source>
</evidence>
<dbReference type="PROSITE" id="PS51318">
    <property type="entry name" value="TAT"/>
    <property type="match status" value="1"/>
</dbReference>
<evidence type="ECO:0000313" key="9">
    <source>
        <dbReference type="Proteomes" id="UP000715441"/>
    </source>
</evidence>
<keyword evidence="4" id="KW-0732">Signal</keyword>
<evidence type="ECO:0000259" key="6">
    <source>
        <dbReference type="Pfam" id="PF07731"/>
    </source>
</evidence>
<proteinExistence type="predicted"/>
<dbReference type="CDD" id="cd13896">
    <property type="entry name" value="CuRO_3_CopA"/>
    <property type="match status" value="1"/>
</dbReference>
<keyword evidence="3" id="KW-0186">Copper</keyword>
<comment type="caution">
    <text evidence="8">The sequence shown here is derived from an EMBL/GenBank/DDBJ whole genome shotgun (WGS) entry which is preliminary data.</text>
</comment>
<dbReference type="PANTHER" id="PTHR11709">
    <property type="entry name" value="MULTI-COPPER OXIDASE"/>
    <property type="match status" value="1"/>
</dbReference>
<feature type="chain" id="PRO_5047308227" evidence="4">
    <location>
        <begin position="25"/>
        <end position="507"/>
    </location>
</feature>
<feature type="domain" description="Plastocyanin-like" evidence="5">
    <location>
        <begin position="189"/>
        <end position="329"/>
    </location>
</feature>
<evidence type="ECO:0000256" key="2">
    <source>
        <dbReference type="ARBA" id="ARBA00023002"/>
    </source>
</evidence>
<accession>A0ABX1J3H3</accession>
<dbReference type="InterPro" id="IPR001117">
    <property type="entry name" value="Cu-oxidase_2nd"/>
</dbReference>
<feature type="domain" description="Plastocyanin-like" evidence="6">
    <location>
        <begin position="398"/>
        <end position="502"/>
    </location>
</feature>
<dbReference type="Pfam" id="PF07731">
    <property type="entry name" value="Cu-oxidase_2"/>
    <property type="match status" value="1"/>
</dbReference>
<dbReference type="PROSITE" id="PS00080">
    <property type="entry name" value="MULTICOPPER_OXIDASE2"/>
    <property type="match status" value="1"/>
</dbReference>
<dbReference type="Proteomes" id="UP000715441">
    <property type="component" value="Unassembled WGS sequence"/>
</dbReference>
<feature type="domain" description="Plastocyanin-like" evidence="7">
    <location>
        <begin position="75"/>
        <end position="180"/>
    </location>
</feature>
<dbReference type="InterPro" id="IPR011706">
    <property type="entry name" value="Cu-oxidase_C"/>
</dbReference>
<dbReference type="CDD" id="cd13861">
    <property type="entry name" value="CuRO_1_CumA_like"/>
    <property type="match status" value="1"/>
</dbReference>
<dbReference type="Pfam" id="PF07732">
    <property type="entry name" value="Cu-oxidase_3"/>
    <property type="match status" value="1"/>
</dbReference>
<evidence type="ECO:0000259" key="5">
    <source>
        <dbReference type="Pfam" id="PF00394"/>
    </source>
</evidence>